<proteinExistence type="predicted"/>
<evidence type="ECO:0000313" key="2">
    <source>
        <dbReference type="Proteomes" id="UP000297299"/>
    </source>
</evidence>
<keyword evidence="2" id="KW-1185">Reference proteome</keyword>
<dbReference type="EMBL" id="PHWZ01000274">
    <property type="protein sequence ID" value="TEY50612.1"/>
    <property type="molecule type" value="Genomic_DNA"/>
</dbReference>
<sequence length="264" mass="30860">MPIGDSVQSKPSANDLIPILIFIIAHMRKTRKLQTSPQMNTSKLTISTWETATRQIQWKIYNLRLVPSFLAEILNKDEIKDPYHSFLRDSFAKDRFLAGRSTKMELKYDEDENVLNIDFELHGSWRTDATDAIFQNIQKYLKTKRIVFEIHFEDHITFTTNEQTTIRNRIREISRSINLLVVGIKGGVDAFGQVEVIFHMPRFSTRQLKCGSGFSVLIPEWEILYTYEEDKYGSCYSCYAGSPWVNFEQHIDRFARERNFPNDG</sequence>
<dbReference type="Proteomes" id="UP000297299">
    <property type="component" value="Unassembled WGS sequence"/>
</dbReference>
<dbReference type="OrthoDB" id="3505575at2759"/>
<gene>
    <name evidence="1" type="ORF">BOTCAL_0275g00010</name>
</gene>
<dbReference type="AlphaFoldDB" id="A0A4Y8CYA1"/>
<reference evidence="1 2" key="1">
    <citation type="submission" date="2017-11" db="EMBL/GenBank/DDBJ databases">
        <title>Comparative genomics of Botrytis spp.</title>
        <authorList>
            <person name="Valero-Jimenez C.A."/>
            <person name="Tapia P."/>
            <person name="Veloso J."/>
            <person name="Silva-Moreno E."/>
            <person name="Staats M."/>
            <person name="Valdes J.H."/>
            <person name="Van Kan J.A.L."/>
        </authorList>
    </citation>
    <scope>NUCLEOTIDE SEQUENCE [LARGE SCALE GENOMIC DNA]</scope>
    <source>
        <strain evidence="1 2">MUCL2830</strain>
    </source>
</reference>
<organism evidence="1 2">
    <name type="scientific">Botryotinia calthae</name>
    <dbReference type="NCBI Taxonomy" id="38488"/>
    <lineage>
        <taxon>Eukaryota</taxon>
        <taxon>Fungi</taxon>
        <taxon>Dikarya</taxon>
        <taxon>Ascomycota</taxon>
        <taxon>Pezizomycotina</taxon>
        <taxon>Leotiomycetes</taxon>
        <taxon>Helotiales</taxon>
        <taxon>Sclerotiniaceae</taxon>
        <taxon>Botryotinia</taxon>
    </lineage>
</organism>
<comment type="caution">
    <text evidence="1">The sequence shown here is derived from an EMBL/GenBank/DDBJ whole genome shotgun (WGS) entry which is preliminary data.</text>
</comment>
<protein>
    <submittedName>
        <fullName evidence="1">Uncharacterized protein</fullName>
    </submittedName>
</protein>
<name>A0A4Y8CYA1_9HELO</name>
<evidence type="ECO:0000313" key="1">
    <source>
        <dbReference type="EMBL" id="TEY50612.1"/>
    </source>
</evidence>
<accession>A0A4Y8CYA1</accession>